<dbReference type="GO" id="GO:0051117">
    <property type="term" value="F:ATPase binding"/>
    <property type="evidence" value="ECO:0007669"/>
    <property type="project" value="TreeGrafter"/>
</dbReference>
<organism evidence="12 13">
    <name type="scientific">Reticulomyxa filosa</name>
    <dbReference type="NCBI Taxonomy" id="46433"/>
    <lineage>
        <taxon>Eukaryota</taxon>
        <taxon>Sar</taxon>
        <taxon>Rhizaria</taxon>
        <taxon>Retaria</taxon>
        <taxon>Foraminifera</taxon>
        <taxon>Monothalamids</taxon>
        <taxon>Reticulomyxidae</taxon>
        <taxon>Reticulomyxa</taxon>
    </lineage>
</organism>
<comment type="function">
    <text evidence="9">Essential component of the vacuolar proton pump (V-ATPase), a multimeric enzyme that catalyzes the translocation of protons across the membranes. Required for assembly and activity of the V-ATPase.</text>
</comment>
<dbReference type="OMA" id="FYLWFFL"/>
<evidence type="ECO:0000256" key="3">
    <source>
        <dbReference type="ARBA" id="ARBA00022448"/>
    </source>
</evidence>
<evidence type="ECO:0000256" key="4">
    <source>
        <dbReference type="ARBA" id="ARBA00022692"/>
    </source>
</evidence>
<dbReference type="PIRSF" id="PIRSF001293">
    <property type="entry name" value="ATP6V0A1"/>
    <property type="match status" value="1"/>
</dbReference>
<feature type="transmembrane region" description="Helical" evidence="9">
    <location>
        <begin position="518"/>
        <end position="535"/>
    </location>
</feature>
<evidence type="ECO:0000256" key="10">
    <source>
        <dbReference type="SAM" id="Coils"/>
    </source>
</evidence>
<dbReference type="AlphaFoldDB" id="X6P7R8"/>
<evidence type="ECO:0000256" key="6">
    <source>
        <dbReference type="ARBA" id="ARBA00022989"/>
    </source>
</evidence>
<feature type="coiled-coil region" evidence="10">
    <location>
        <begin position="51"/>
        <end position="78"/>
    </location>
</feature>
<feature type="transmembrane region" description="Helical" evidence="9">
    <location>
        <begin position="439"/>
        <end position="459"/>
    </location>
</feature>
<sequence>MWPGFRSEDMSYVQILLPSAVAEEFVDNVGREACMEFTDLNANFQPFQRTYTKDIMKIQEIERRIREIEAQLKEYKVPFKSDVTADDLKNCPRGTIIDAIAKDVNKTYSELKSQGNAEKDLHKQLLEREAKIEVLSQMETFLSQRIALVEERLGLMESEDAMPLIRRDERRPDDVTFKYIAGVVTNAQRVSFERQVYLTTRGNSLVQFEATSHDRMVFAVFFLGNQLQRLLRRLCQFMNIFVCYESDSETPRKVLLQQAQSERAEDKRAHLATKKLLMRIMREAVTQLKGWKITLIQEKGIRVTLNKFRQKARNNVVVAEGWCATKAKEQIHDIMEQIVHGKGVSQPILTDCPFKGNPPTYFEENELTAAFQAIVDTYGVPRYKEFNPAIPTIITFPFLFGVMYGDMFHGSCLLLFALCLLLAGKLTDLSQSELMSSLYFARYVLLLMGVFAVYCGVIYNDCMSVMVNGWNGSQWQHGYTTDDQVVMVQRNVYAVGIDPAWSGVDNQLSFANSLKMKLAVIIGVIQMTFGLFLKLSNHLQENDFISVWFEFIPQMVFMMCFFGYMVFLIFYKWCIDWTTSTLSDTPSLITVLIKMFLSPGSVDSEVQIFGNKNLQATIQVIFLLALILSIPVMLCVKPCILRSRMANHNYQNVPDDEKEETEVQLPVVQSKEGEKSEKSQTTDEVSKQTEHEDSKDTESHHSTQHGKRHEHESFGDIMIHQLIHTIEYVLGTISNTASYLRLWALSLAHAELSEVFFDKTLRMTLESTGVGAVIMNVVSAAAFLSFTCTVLLIMDVLECFLHALRLHWVEFQNKFFYADGKAFRPFAFEKLLKAE</sequence>
<keyword evidence="8 9" id="KW-0472">Membrane</keyword>
<dbReference type="GO" id="GO:0007035">
    <property type="term" value="P:vacuolar acidification"/>
    <property type="evidence" value="ECO:0007669"/>
    <property type="project" value="TreeGrafter"/>
</dbReference>
<reference evidence="12 13" key="1">
    <citation type="journal article" date="2013" name="Curr. Biol.">
        <title>The Genome of the Foraminiferan Reticulomyxa filosa.</title>
        <authorList>
            <person name="Glockner G."/>
            <person name="Hulsmann N."/>
            <person name="Schleicher M."/>
            <person name="Noegel A.A."/>
            <person name="Eichinger L."/>
            <person name="Gallinger C."/>
            <person name="Pawlowski J."/>
            <person name="Sierra R."/>
            <person name="Euteneuer U."/>
            <person name="Pillet L."/>
            <person name="Moustafa A."/>
            <person name="Platzer M."/>
            <person name="Groth M."/>
            <person name="Szafranski K."/>
            <person name="Schliwa M."/>
        </authorList>
    </citation>
    <scope>NUCLEOTIDE SEQUENCE [LARGE SCALE GENOMIC DNA]</scope>
</reference>
<keyword evidence="13" id="KW-1185">Reference proteome</keyword>
<comment type="similarity">
    <text evidence="2 9">Belongs to the V-ATPase 116 kDa subunit family.</text>
</comment>
<dbReference type="InterPro" id="IPR002490">
    <property type="entry name" value="V-ATPase_116kDa_su"/>
</dbReference>
<evidence type="ECO:0000256" key="7">
    <source>
        <dbReference type="ARBA" id="ARBA00023065"/>
    </source>
</evidence>
<evidence type="ECO:0000256" key="9">
    <source>
        <dbReference type="RuleBase" id="RU361189"/>
    </source>
</evidence>
<feature type="transmembrane region" description="Helical" evidence="9">
    <location>
        <begin position="616"/>
        <end position="636"/>
    </location>
</feature>
<feature type="transmembrane region" description="Helical" evidence="9">
    <location>
        <begin position="407"/>
        <end position="427"/>
    </location>
</feature>
<dbReference type="PANTHER" id="PTHR11629:SF63">
    <property type="entry name" value="V-TYPE PROTON ATPASE SUBUNIT A"/>
    <property type="match status" value="1"/>
</dbReference>
<dbReference type="GO" id="GO:0000220">
    <property type="term" value="C:vacuolar proton-transporting V-type ATPase, V0 domain"/>
    <property type="evidence" value="ECO:0007669"/>
    <property type="project" value="InterPro"/>
</dbReference>
<dbReference type="Proteomes" id="UP000023152">
    <property type="component" value="Unassembled WGS sequence"/>
</dbReference>
<comment type="caution">
    <text evidence="12">The sequence shown here is derived from an EMBL/GenBank/DDBJ whole genome shotgun (WGS) entry which is preliminary data.</text>
</comment>
<evidence type="ECO:0000256" key="2">
    <source>
        <dbReference type="ARBA" id="ARBA00009904"/>
    </source>
</evidence>
<dbReference type="EMBL" id="ASPP01002813">
    <property type="protein sequence ID" value="ETO34163.1"/>
    <property type="molecule type" value="Genomic_DNA"/>
</dbReference>
<evidence type="ECO:0000256" key="5">
    <source>
        <dbReference type="ARBA" id="ARBA00022781"/>
    </source>
</evidence>
<evidence type="ECO:0000313" key="12">
    <source>
        <dbReference type="EMBL" id="ETO34163.1"/>
    </source>
</evidence>
<dbReference type="OrthoDB" id="10264220at2759"/>
<dbReference type="GO" id="GO:0046961">
    <property type="term" value="F:proton-transporting ATPase activity, rotational mechanism"/>
    <property type="evidence" value="ECO:0007669"/>
    <property type="project" value="InterPro"/>
</dbReference>
<evidence type="ECO:0000313" key="13">
    <source>
        <dbReference type="Proteomes" id="UP000023152"/>
    </source>
</evidence>
<feature type="compositionally biased region" description="Basic and acidic residues" evidence="11">
    <location>
        <begin position="671"/>
        <end position="701"/>
    </location>
</feature>
<dbReference type="Pfam" id="PF01496">
    <property type="entry name" value="V_ATPase_I"/>
    <property type="match status" value="1"/>
</dbReference>
<keyword evidence="3 9" id="KW-0813">Transport</keyword>
<proteinExistence type="inferred from homology"/>
<keyword evidence="6 9" id="KW-1133">Transmembrane helix</keyword>
<keyword evidence="4 9" id="KW-0812">Transmembrane</keyword>
<gene>
    <name evidence="12" type="ORF">RFI_02932</name>
</gene>
<feature type="transmembrane region" description="Helical" evidence="9">
    <location>
        <begin position="547"/>
        <end position="571"/>
    </location>
</feature>
<protein>
    <recommendedName>
        <fullName evidence="9">V-type proton ATPase subunit a</fullName>
    </recommendedName>
</protein>
<keyword evidence="5 9" id="KW-0375">Hydrogen ion transport</keyword>
<dbReference type="PANTHER" id="PTHR11629">
    <property type="entry name" value="VACUOLAR PROTON ATPASES"/>
    <property type="match status" value="1"/>
</dbReference>
<evidence type="ECO:0000256" key="11">
    <source>
        <dbReference type="SAM" id="MobiDB-lite"/>
    </source>
</evidence>
<evidence type="ECO:0000256" key="8">
    <source>
        <dbReference type="ARBA" id="ARBA00023136"/>
    </source>
</evidence>
<feature type="region of interest" description="Disordered" evidence="11">
    <location>
        <begin position="652"/>
        <end position="710"/>
    </location>
</feature>
<comment type="subcellular location">
    <subcellularLocation>
        <location evidence="1">Membrane</location>
        <topology evidence="1">Multi-pass membrane protein</topology>
    </subcellularLocation>
</comment>
<keyword evidence="10" id="KW-0175">Coiled coil</keyword>
<accession>X6P7R8</accession>
<evidence type="ECO:0000256" key="1">
    <source>
        <dbReference type="ARBA" id="ARBA00004141"/>
    </source>
</evidence>
<dbReference type="InterPro" id="IPR026028">
    <property type="entry name" value="V-type_ATPase_116kDa_su_euka"/>
</dbReference>
<keyword evidence="7 9" id="KW-0406">Ion transport</keyword>
<name>X6P7R8_RETFI</name>
<feature type="transmembrane region" description="Helical" evidence="9">
    <location>
        <begin position="769"/>
        <end position="794"/>
    </location>
</feature>